<accession>A0A0G0ZH46</accession>
<organism evidence="1 2">
    <name type="scientific">Candidatus Gottesmanbacteria bacterium GW2011_GWA2_42_18</name>
    <dbReference type="NCBI Taxonomy" id="1618442"/>
    <lineage>
        <taxon>Bacteria</taxon>
        <taxon>Candidatus Gottesmaniibacteriota</taxon>
    </lineage>
</organism>
<reference evidence="1 2" key="1">
    <citation type="journal article" date="2015" name="Nature">
        <title>rRNA introns, odd ribosomes, and small enigmatic genomes across a large radiation of phyla.</title>
        <authorList>
            <person name="Brown C.T."/>
            <person name="Hug L.A."/>
            <person name="Thomas B.C."/>
            <person name="Sharon I."/>
            <person name="Castelle C.J."/>
            <person name="Singh A."/>
            <person name="Wilkins M.J."/>
            <person name="Williams K.H."/>
            <person name="Banfield J.F."/>
        </authorList>
    </citation>
    <scope>NUCLEOTIDE SEQUENCE [LARGE SCALE GENOMIC DNA]</scope>
</reference>
<dbReference type="Proteomes" id="UP000034320">
    <property type="component" value="Unassembled WGS sequence"/>
</dbReference>
<evidence type="ECO:0000313" key="2">
    <source>
        <dbReference type="Proteomes" id="UP000034320"/>
    </source>
</evidence>
<sequence>MAIQELVSRIQVESGPIKFTPAVRVIVNQPIGIEETADEAFSSQNGLDKIELTRSFWLTIGPPSFEKMTVMPPGGKILPSDEVLADNLVSKNEINPDEHSDAMVALASCRLVQEEIDLSGIRLREVHLLDSNPRSYTFNNGKSGRVEFFTTLIAPSHFIPYSFYSEKNISDVVRLPPSQVKKILNHNRMRHQGHEFPIIGNLNSENAERQAEGVKVEQANVISVRENIIKAISSTEVLFRLKLLKQLIFFSNNHPKYGKLPKEKAEKEYQAIAKKAENPSVFQAAYQQFLSDFEKKLPAEGSHKQCRQQKNQTMKQEFVQAWHRVLFKDDIFEATHHPIQGQLLAARLPLEDMTQDELEYLAVAGPEYASRFADFIDYALTPNRKRRGSSGKLEGLDISPELLEQLSMRPETAEDRYFRIELLRKLKLSESDPDNSEKNLLLLKLWQDYLYEEFDRHFGISKSQFPQISALYNQYNDEIQQDIAPQTAKKINAPVLLARSPESEVSQLEELLFNAFGYDQYQETNRGDITVLSPQNIFDARLKVFEMPLIAKALQRYYPAIHRSTYFWRRMIDNLCQRPNFIGNISAFSFMNRLPADDYIGKYLSFSRELMERDNPEEHYILNFNNDGRGVASQIYEADTRGVLAHHRKTKLLYKDVPIYFFELTHDKNILHFLRKMWEGGRKPEKILDAYGTAIILDTESAEIREALKVEYKKYQKEQKTIGHHANTFEQWKHQWTLDVIRISLVGALRKNAADINYSYEEVEWKDVLEDKAPTGGSAASGGGYSELKFYAQIDLTTPLAGGEENQSEEAEEIEVTIYPNIQEFLTKIFGNDQVRGDREYDLLRREKFVPGSGLYPLWQLEFPPHIYADVYPSITAYEAQRRKKQKEKEIQKSLSKIFGRISAIIFTRK</sequence>
<proteinExistence type="predicted"/>
<comment type="caution">
    <text evidence="1">The sequence shown here is derived from an EMBL/GenBank/DDBJ whole genome shotgun (WGS) entry which is preliminary data.</text>
</comment>
<evidence type="ECO:0000313" key="1">
    <source>
        <dbReference type="EMBL" id="KKS48004.1"/>
    </source>
</evidence>
<name>A0A0G0ZH46_9BACT</name>
<dbReference type="EMBL" id="LCDD01000001">
    <property type="protein sequence ID" value="KKS48004.1"/>
    <property type="molecule type" value="Genomic_DNA"/>
</dbReference>
<dbReference type="AlphaFoldDB" id="A0A0G0ZH46"/>
<gene>
    <name evidence="1" type="ORF">UV09_C0001G0036</name>
</gene>
<protein>
    <submittedName>
        <fullName evidence="1">Uncharacterized protein</fullName>
    </submittedName>
</protein>